<keyword evidence="3" id="KW-0812">Transmembrane</keyword>
<name>A0A109QYA7_9MICO</name>
<evidence type="ECO:0000256" key="1">
    <source>
        <dbReference type="ARBA" id="ARBA00022679"/>
    </source>
</evidence>
<feature type="transmembrane region" description="Helical" evidence="3">
    <location>
        <begin position="212"/>
        <end position="229"/>
    </location>
</feature>
<reference evidence="5" key="2">
    <citation type="submission" date="2016-01" db="EMBL/GenBank/DDBJ databases">
        <title>First complete genome sequence of a species in the genus Microterricola, an extremophilic cold active enzyme producing strain ERGS5:02 isolated from Sikkim Himalaya.</title>
        <authorList>
            <person name="Kumar R."/>
            <person name="Singh D."/>
            <person name="Swarnkar M.K."/>
        </authorList>
    </citation>
    <scope>NUCLEOTIDE SEQUENCE [LARGE SCALE GENOMIC DNA]</scope>
    <source>
        <strain evidence="5">ERGS5:02</strain>
    </source>
</reference>
<dbReference type="InterPro" id="IPR000462">
    <property type="entry name" value="CDP-OH_P_trans"/>
</dbReference>
<keyword evidence="3" id="KW-1133">Transmembrane helix</keyword>
<protein>
    <submittedName>
        <fullName evidence="4">CDP-alcohol phosphatidyltransferase</fullName>
    </submittedName>
</protein>
<feature type="transmembrane region" description="Helical" evidence="3">
    <location>
        <begin position="44"/>
        <end position="70"/>
    </location>
</feature>
<dbReference type="Gene3D" id="1.20.120.1760">
    <property type="match status" value="1"/>
</dbReference>
<keyword evidence="1 2" id="KW-0808">Transferase</keyword>
<comment type="similarity">
    <text evidence="2">Belongs to the CDP-alcohol phosphatidyltransferase class-I family.</text>
</comment>
<gene>
    <name evidence="4" type="ORF">AWU67_00275</name>
</gene>
<evidence type="ECO:0000313" key="5">
    <source>
        <dbReference type="Proteomes" id="UP000058305"/>
    </source>
</evidence>
<dbReference type="AlphaFoldDB" id="A0A109QYA7"/>
<evidence type="ECO:0000256" key="2">
    <source>
        <dbReference type="RuleBase" id="RU003750"/>
    </source>
</evidence>
<dbReference type="GO" id="GO:0008654">
    <property type="term" value="P:phospholipid biosynthetic process"/>
    <property type="evidence" value="ECO:0007669"/>
    <property type="project" value="InterPro"/>
</dbReference>
<evidence type="ECO:0000256" key="3">
    <source>
        <dbReference type="SAM" id="Phobius"/>
    </source>
</evidence>
<keyword evidence="3" id="KW-0472">Membrane</keyword>
<dbReference type="PROSITE" id="PS00379">
    <property type="entry name" value="CDP_ALCOHOL_P_TRANSF"/>
    <property type="match status" value="1"/>
</dbReference>
<dbReference type="KEGG" id="mvd:AWU67_00275"/>
<evidence type="ECO:0000313" key="4">
    <source>
        <dbReference type="EMBL" id="AMB60245.1"/>
    </source>
</evidence>
<feature type="transmembrane region" description="Helical" evidence="3">
    <location>
        <begin position="76"/>
        <end position="97"/>
    </location>
</feature>
<dbReference type="GO" id="GO:0016020">
    <property type="term" value="C:membrane"/>
    <property type="evidence" value="ECO:0007669"/>
    <property type="project" value="InterPro"/>
</dbReference>
<dbReference type="EMBL" id="CP014145">
    <property type="protein sequence ID" value="AMB60245.1"/>
    <property type="molecule type" value="Genomic_DNA"/>
</dbReference>
<dbReference type="GO" id="GO:0016780">
    <property type="term" value="F:phosphotransferase activity, for other substituted phosphate groups"/>
    <property type="evidence" value="ECO:0007669"/>
    <property type="project" value="InterPro"/>
</dbReference>
<dbReference type="InterPro" id="IPR043130">
    <property type="entry name" value="CDP-OH_PTrfase_TM_dom"/>
</dbReference>
<organism evidence="4 5">
    <name type="scientific">Microterricola viridarii</name>
    <dbReference type="NCBI Taxonomy" id="412690"/>
    <lineage>
        <taxon>Bacteria</taxon>
        <taxon>Bacillati</taxon>
        <taxon>Actinomycetota</taxon>
        <taxon>Actinomycetes</taxon>
        <taxon>Micrococcales</taxon>
        <taxon>Microbacteriaceae</taxon>
        <taxon>Microterricola</taxon>
    </lineage>
</organism>
<proteinExistence type="inferred from homology"/>
<dbReference type="InterPro" id="IPR048254">
    <property type="entry name" value="CDP_ALCOHOL_P_TRANSF_CS"/>
</dbReference>
<keyword evidence="5" id="KW-1185">Reference proteome</keyword>
<reference evidence="4 5" key="1">
    <citation type="journal article" date="2016" name="J. Biotechnol.">
        <title>First complete genome sequence of a species in the genus Microterricola, an extremophilic cold active enzyme producing bacterial strain ERGS5:02 isolated from Sikkim Himalaya.</title>
        <authorList>
            <person name="Himanshu"/>
            <person name="Swarnkar M.K."/>
            <person name="Singh D."/>
            <person name="Kumar R."/>
        </authorList>
    </citation>
    <scope>NUCLEOTIDE SEQUENCE [LARGE SCALE GENOMIC DNA]</scope>
    <source>
        <strain evidence="4 5">ERGS5:02</strain>
    </source>
</reference>
<dbReference type="Proteomes" id="UP000058305">
    <property type="component" value="Chromosome"/>
</dbReference>
<accession>A0A109QYA7</accession>
<dbReference type="Pfam" id="PF01066">
    <property type="entry name" value="CDP-OH_P_transf"/>
    <property type="match status" value="1"/>
</dbReference>
<sequence>MSGALAPASGGRFSTALSGLRSAQKPGAGVPAYTRWVNRRLARFAAAAAYTLGWSANVVTAVSAVLSFAALGLMLFAPQSATLGIAVAALLAAGYVLDSADGQVARLSRSSGPAGEWLDHVVDAIRTPAIHLAVLIGLSAVPGLGTWPLAVAVGYCLLSSGQFMSQILSEQLSGAAKPVSESAGIRQSLVLIPTDMGTLCWVFLLWGVPEVFVWVYTGMFLLNAVHAAVSMRRKYRRLQVLQPASKHRL</sequence>